<keyword evidence="4" id="KW-1185">Reference proteome</keyword>
<protein>
    <recommendedName>
        <fullName evidence="2">PKD domain-containing protein</fullName>
    </recommendedName>
</protein>
<evidence type="ECO:0000313" key="3">
    <source>
        <dbReference type="EMBL" id="MFC1849468.1"/>
    </source>
</evidence>
<dbReference type="InterPro" id="IPR035986">
    <property type="entry name" value="PKD_dom_sf"/>
</dbReference>
<organism evidence="3 4">
    <name type="scientific">candidate division CSSED10-310 bacterium</name>
    <dbReference type="NCBI Taxonomy" id="2855610"/>
    <lineage>
        <taxon>Bacteria</taxon>
        <taxon>Bacteria division CSSED10-310</taxon>
    </lineage>
</organism>
<name>A0ABV6YTG5_UNCC1</name>
<proteinExistence type="predicted"/>
<evidence type="ECO:0000313" key="4">
    <source>
        <dbReference type="Proteomes" id="UP001594351"/>
    </source>
</evidence>
<feature type="transmembrane region" description="Helical" evidence="1">
    <location>
        <begin position="1098"/>
        <end position="1116"/>
    </location>
</feature>
<comment type="caution">
    <text evidence="3">The sequence shown here is derived from an EMBL/GenBank/DDBJ whole genome shotgun (WGS) entry which is preliminary data.</text>
</comment>
<dbReference type="Proteomes" id="UP001594351">
    <property type="component" value="Unassembled WGS sequence"/>
</dbReference>
<sequence length="1138" mass="123683">MKKKFFSCQGLIFIALMLFLFQSMTVFAARNVWTLSVVIIEQSGLDWKEARHIIEQYGGKLLHILPPHALIGEIPDGAVYALTHPEADRSGKLLWDGESVVILKEHSEAVAYLGPKPIEDIQREFRSLEAVVAARFLMPETLKSDLEAGLVREEIDGSLSIVPISEWEEPPLDPVELDLTMDRGIGNTWNNTGDFLAGDIAIGVCRPESNGGDGSNAENWTAQEVTDTYNELVASMNRLAIDAANGQLTFVYRTEHAGAGVTGTVDCYYEAINYSNWTSAVVLNMLGNLGYSQANYYSRLLEWANDLRSDLGTDWAYGFIIVDESATGGGRASAYYNGPAVWIFSTNNYKVYHHESGHSWGARDEYHPDAAQSPTSLAGYTQDVNANSQYNDGTGFYSGAGEGIMALMINNIDYISPWTRGQWGTWDLDGDGIYEPEDTFPTVTLNAPTGTEQLTFTGTATATALKLETGANATTDITINRIVNVEWRMNGGPWQDATATDGTFDSSSENYTFTTPNLANGGVVVEVRAQNNFGNTSMLYDRRDQIITGSGTSNASPLVGLTVTPTLGSTTTTFSFSACTSTDPEDGTIGLNFRWDYTNDGGYDTSWSPTCTTTQSYGSPGAKTAKVQVQDQNGNTAVRTVNFTVAASNVSPTATFNVDKGMEFASTPVTFNFDASAVSDGEDATSALQVRWDFQDDGTWDTSYSTTKTASNDYAQGYVINPSNESLNTYFYGGNNVEGLAQSFVAQTNLIGKAELILWNNNDVTPGGNITVGIRTTLTGAWLTSITVNQSTITDYVWTLFDFPDLAVTIGNTYYLVLLGSDGDMMWAGHNSSNPYPNGSHWYSSDFGANWTNNTSYDHTFRIYDGNLTTVPLTKSKIWRVRMEVLDTNGNTSQAVRDVVGCSYNTKPTVSVGSAPTAGTIATTYNLTATGADANSATSWDGMVHYRFDKDNDGNFENQFSATNTYAATFTRSGLYSATVEVRDRYHATARATVDLYVAPTLTSSTLSDKSDGSTTDTDERDIFVQLSTGGQPQEVLLSEDAGFSGATWQTFTPKVTFTLSASGGLKTVYSKTRSGVGNETGYVSQTITYTPSVVPTLNTYSFIILLLAIGILMSVSQYRKWQQEECKNPGPKDQALG</sequence>
<dbReference type="Gene3D" id="2.60.40.10">
    <property type="entry name" value="Immunoglobulins"/>
    <property type="match status" value="2"/>
</dbReference>
<dbReference type="EMBL" id="JBHPBY010000040">
    <property type="protein sequence ID" value="MFC1849468.1"/>
    <property type="molecule type" value="Genomic_DNA"/>
</dbReference>
<dbReference type="SUPFAM" id="SSF49299">
    <property type="entry name" value="PKD domain"/>
    <property type="match status" value="2"/>
</dbReference>
<accession>A0ABV6YTG5</accession>
<evidence type="ECO:0000256" key="1">
    <source>
        <dbReference type="SAM" id="Phobius"/>
    </source>
</evidence>
<reference evidence="3 4" key="1">
    <citation type="submission" date="2024-09" db="EMBL/GenBank/DDBJ databases">
        <title>Laminarin stimulates single cell rates of sulfate reduction while oxygen inhibits transcriptomic activity in coastal marine sediment.</title>
        <authorList>
            <person name="Lindsay M."/>
            <person name="Orcutt B."/>
            <person name="Emerson D."/>
            <person name="Stepanauskas R."/>
            <person name="D'Angelo T."/>
        </authorList>
    </citation>
    <scope>NUCLEOTIDE SEQUENCE [LARGE SCALE GENOMIC DNA]</scope>
    <source>
        <strain evidence="3">SAG AM-311-K15</strain>
    </source>
</reference>
<evidence type="ECO:0000259" key="2">
    <source>
        <dbReference type="PROSITE" id="PS50093"/>
    </source>
</evidence>
<gene>
    <name evidence="3" type="ORF">ACFL27_04580</name>
</gene>
<feature type="domain" description="PKD" evidence="2">
    <location>
        <begin position="557"/>
        <end position="650"/>
    </location>
</feature>
<dbReference type="PROSITE" id="PS50093">
    <property type="entry name" value="PKD"/>
    <property type="match status" value="1"/>
</dbReference>
<dbReference type="InterPro" id="IPR000601">
    <property type="entry name" value="PKD_dom"/>
</dbReference>
<keyword evidence="1" id="KW-0472">Membrane</keyword>
<keyword evidence="1" id="KW-0812">Transmembrane</keyword>
<dbReference type="InterPro" id="IPR013783">
    <property type="entry name" value="Ig-like_fold"/>
</dbReference>
<keyword evidence="1" id="KW-1133">Transmembrane helix</keyword>